<feature type="coiled-coil region" evidence="6">
    <location>
        <begin position="314"/>
        <end position="341"/>
    </location>
</feature>
<evidence type="ECO:0000256" key="3">
    <source>
        <dbReference type="ARBA" id="ARBA00022801"/>
    </source>
</evidence>
<dbReference type="KEGG" id="msaa:QYS49_01460"/>
<dbReference type="GO" id="GO:0046872">
    <property type="term" value="F:metal ion binding"/>
    <property type="evidence" value="ECO:0007669"/>
    <property type="project" value="InterPro"/>
</dbReference>
<feature type="domain" description="Peptidase M16 N-terminal" evidence="7">
    <location>
        <begin position="17"/>
        <end position="129"/>
    </location>
</feature>
<keyword evidence="6" id="KW-0175">Coiled coil</keyword>
<dbReference type="Gene3D" id="3.30.830.10">
    <property type="entry name" value="Metalloenzyme, LuxS/M16 peptidase-like"/>
    <property type="match status" value="2"/>
</dbReference>
<dbReference type="InterPro" id="IPR050626">
    <property type="entry name" value="Peptidase_M16"/>
</dbReference>
<dbReference type="InterPro" id="IPR007863">
    <property type="entry name" value="Peptidase_M16_C"/>
</dbReference>
<dbReference type="InterPro" id="IPR011765">
    <property type="entry name" value="Pept_M16_N"/>
</dbReference>
<dbReference type="InterPro" id="IPR011249">
    <property type="entry name" value="Metalloenz_LuxS/M16"/>
</dbReference>
<proteinExistence type="inferred from homology"/>
<dbReference type="Proteomes" id="UP001230496">
    <property type="component" value="Chromosome"/>
</dbReference>
<keyword evidence="5" id="KW-0482">Metalloprotease</keyword>
<evidence type="ECO:0000256" key="1">
    <source>
        <dbReference type="ARBA" id="ARBA00007261"/>
    </source>
</evidence>
<evidence type="ECO:0000259" key="8">
    <source>
        <dbReference type="Pfam" id="PF05193"/>
    </source>
</evidence>
<dbReference type="Pfam" id="PF05193">
    <property type="entry name" value="Peptidase_M16_C"/>
    <property type="match status" value="1"/>
</dbReference>
<keyword evidence="10" id="KW-1185">Reference proteome</keyword>
<dbReference type="AlphaFoldDB" id="A0AA49GCI6"/>
<dbReference type="PANTHER" id="PTHR43690:SF17">
    <property type="entry name" value="PROTEIN YHJJ"/>
    <property type="match status" value="1"/>
</dbReference>
<dbReference type="PANTHER" id="PTHR43690">
    <property type="entry name" value="NARDILYSIN"/>
    <property type="match status" value="1"/>
</dbReference>
<evidence type="ECO:0000256" key="2">
    <source>
        <dbReference type="ARBA" id="ARBA00022670"/>
    </source>
</evidence>
<keyword evidence="4" id="KW-0862">Zinc</keyword>
<accession>A0AA49GCI6</accession>
<protein>
    <submittedName>
        <fullName evidence="9">Pitrilysin family protein</fullName>
    </submittedName>
</protein>
<gene>
    <name evidence="9" type="ORF">QYS49_01460</name>
</gene>
<dbReference type="GO" id="GO:0008237">
    <property type="term" value="F:metallopeptidase activity"/>
    <property type="evidence" value="ECO:0007669"/>
    <property type="project" value="UniProtKB-KW"/>
</dbReference>
<name>A0AA49GCI6_9BACT</name>
<organism evidence="9 10">
    <name type="scientific">Marivirga salinarum</name>
    <dbReference type="NCBI Taxonomy" id="3059078"/>
    <lineage>
        <taxon>Bacteria</taxon>
        <taxon>Pseudomonadati</taxon>
        <taxon>Bacteroidota</taxon>
        <taxon>Cytophagia</taxon>
        <taxon>Cytophagales</taxon>
        <taxon>Marivirgaceae</taxon>
        <taxon>Marivirga</taxon>
    </lineage>
</organism>
<reference evidence="9 10" key="1">
    <citation type="submission" date="2023-08" db="EMBL/GenBank/DDBJ databases">
        <title>Comparative genomics and taxonomic characterization of three novel marine species of genus Marivirga.</title>
        <authorList>
            <person name="Muhammad N."/>
            <person name="Kim S.-G."/>
        </authorList>
    </citation>
    <scope>NUCLEOTIDE SEQUENCE [LARGE SCALE GENOMIC DNA]</scope>
    <source>
        <strain evidence="9 10">BDSF4-3</strain>
    </source>
</reference>
<keyword evidence="2" id="KW-0645">Protease</keyword>
<sequence length="412" mass="46562">MIKYNSFTLDNGLHVFVHEDKNTPLAVVNLLYDVGSRDEKPDKTGFAHLFEHLMFGGSKNIPNYDEPLQRVGGENNAFTSPDITNYYVTLPAQNIETAFWLESDRMLSLSFDPKVLEVQRSVVIEEFKQRYLNQPYGDLWLKLRPLAYEKHPYQWATIGKEISHIENATMDDVKDFFFTHYRPNNAYLVVAGNVDTEQIKELVDKWFGEIPSGEKRERKLPAEPKQEKAKFLEVEADVPVDALYKAYHMPAKNDDKYYATDLMSDILGRGKSSRLYKKLVKEAGVFSSLAAYVMGSVDPGLLVISGQVSAGISLENADKAVQQIIKELQAEEVANRELEKVKNQAISTTVYGEVDILNRAMSIAFGAAMGNPNLVNEEIDLIKAVSTKNIHEASNEILRAENCSTIYYKAKK</sequence>
<dbReference type="RefSeq" id="WP_308350729.1">
    <property type="nucleotide sequence ID" value="NZ_CP129971.1"/>
</dbReference>
<dbReference type="SUPFAM" id="SSF63411">
    <property type="entry name" value="LuxS/MPP-like metallohydrolase"/>
    <property type="match status" value="2"/>
</dbReference>
<evidence type="ECO:0000256" key="5">
    <source>
        <dbReference type="ARBA" id="ARBA00023049"/>
    </source>
</evidence>
<dbReference type="GO" id="GO:0006508">
    <property type="term" value="P:proteolysis"/>
    <property type="evidence" value="ECO:0007669"/>
    <property type="project" value="UniProtKB-KW"/>
</dbReference>
<evidence type="ECO:0000313" key="10">
    <source>
        <dbReference type="Proteomes" id="UP001230496"/>
    </source>
</evidence>
<keyword evidence="3" id="KW-0378">Hydrolase</keyword>
<dbReference type="EMBL" id="CP129971">
    <property type="protein sequence ID" value="WKK76117.1"/>
    <property type="molecule type" value="Genomic_DNA"/>
</dbReference>
<feature type="domain" description="Peptidase M16 C-terminal" evidence="8">
    <location>
        <begin position="168"/>
        <end position="344"/>
    </location>
</feature>
<dbReference type="Pfam" id="PF00675">
    <property type="entry name" value="Peptidase_M16"/>
    <property type="match status" value="1"/>
</dbReference>
<evidence type="ECO:0000259" key="7">
    <source>
        <dbReference type="Pfam" id="PF00675"/>
    </source>
</evidence>
<evidence type="ECO:0000256" key="4">
    <source>
        <dbReference type="ARBA" id="ARBA00022833"/>
    </source>
</evidence>
<evidence type="ECO:0000256" key="6">
    <source>
        <dbReference type="SAM" id="Coils"/>
    </source>
</evidence>
<comment type="similarity">
    <text evidence="1">Belongs to the peptidase M16 family.</text>
</comment>
<evidence type="ECO:0000313" key="9">
    <source>
        <dbReference type="EMBL" id="WKK76117.1"/>
    </source>
</evidence>